<evidence type="ECO:0000313" key="3">
    <source>
        <dbReference type="EMBL" id="AIM63572.1"/>
    </source>
</evidence>
<dbReference type="EMBL" id="CP009223">
    <property type="protein sequence ID" value="AIM63572.1"/>
    <property type="molecule type" value="Genomic_DNA"/>
</dbReference>
<accession>A0A075U0W5</accession>
<keyword evidence="2" id="KW-0812">Transmembrane</keyword>
<dbReference type="KEGG" id="wce:WS08_1252"/>
<feature type="compositionally biased region" description="Low complexity" evidence="1">
    <location>
        <begin position="237"/>
        <end position="246"/>
    </location>
</feature>
<feature type="transmembrane region" description="Helical" evidence="2">
    <location>
        <begin position="6"/>
        <end position="26"/>
    </location>
</feature>
<organism evidence="3 4">
    <name type="scientific">Weissella ceti</name>
    <dbReference type="NCBI Taxonomy" id="759620"/>
    <lineage>
        <taxon>Bacteria</taxon>
        <taxon>Bacillati</taxon>
        <taxon>Bacillota</taxon>
        <taxon>Bacilli</taxon>
        <taxon>Lactobacillales</taxon>
        <taxon>Lactobacillaceae</taxon>
        <taxon>Weissella</taxon>
    </lineage>
</organism>
<reference evidence="4" key="2">
    <citation type="submission" date="2014-08" db="EMBL/GenBank/DDBJ databases">
        <title>Complete genome of Weissella ceti strain WS74 isolated from diseased rainbow trout in Brazil.</title>
        <authorList>
            <person name="Figueiredo H.C.P."/>
            <person name="Leal C.A.G."/>
            <person name="Pereira F.L."/>
            <person name="Soares S.C."/>
            <person name="Dorella F.A."/>
            <person name="Carvalho A.F."/>
            <person name="Azevedo V.A.C."/>
        </authorList>
    </citation>
    <scope>NUCLEOTIDE SEQUENCE [LARGE SCALE GENOMIC DNA]</scope>
    <source>
        <strain evidence="4">WS74</strain>
    </source>
</reference>
<dbReference type="PATRIC" id="fig|759620.7.peg.1272"/>
<evidence type="ECO:0000313" key="4">
    <source>
        <dbReference type="Proteomes" id="UP000029079"/>
    </source>
</evidence>
<evidence type="ECO:0000256" key="1">
    <source>
        <dbReference type="SAM" id="MobiDB-lite"/>
    </source>
</evidence>
<dbReference type="AlphaFoldDB" id="A0A075U0W5"/>
<feature type="compositionally biased region" description="Polar residues" evidence="1">
    <location>
        <begin position="207"/>
        <end position="220"/>
    </location>
</feature>
<dbReference type="Proteomes" id="UP000029079">
    <property type="component" value="Chromosome"/>
</dbReference>
<gene>
    <name evidence="3" type="ORF">WS74_1323</name>
</gene>
<keyword evidence="2" id="KW-0472">Membrane</keyword>
<proteinExistence type="predicted"/>
<keyword evidence="2" id="KW-1133">Transmembrane helix</keyword>
<feature type="region of interest" description="Disordered" evidence="1">
    <location>
        <begin position="149"/>
        <end position="272"/>
    </location>
</feature>
<sequence>MMTKKLMYIAGVFAIVGTGVVTGVVLKQQEGHAEQTMKSTALKDIERLSKQANDSDIKKMDQEIVKIKGISVSKNEEQEKSKIVKDMQDKLILRIKKNANNTAKDAKNKKQIELKFKELHKTVANLKSLSKKQKETLKTELNEIKSKAIKNKKKKVKKETSNLDVLPDVVEEPILEEENIEEESSEAAENVIDEPQEPASHVVVPETRNQGQTPVWTPTAPQGGGSNEGTQPNPGVEPEGASPEGAGESGDQHTGGEESSPEVPQGNLSSEG</sequence>
<protein>
    <submittedName>
        <fullName evidence="3">Uncharacterized protein</fullName>
    </submittedName>
</protein>
<dbReference type="KEGG" id="wct:WS74_1323"/>
<dbReference type="RefSeq" id="WP_009765195.1">
    <property type="nucleotide sequence ID" value="NZ_CP009223.1"/>
</dbReference>
<feature type="compositionally biased region" description="Acidic residues" evidence="1">
    <location>
        <begin position="169"/>
        <end position="196"/>
    </location>
</feature>
<name>A0A075U0W5_9LACO</name>
<reference evidence="3 4" key="1">
    <citation type="journal article" date="2014" name="Genome Announc.">
        <title>Complete Genome Sequences of Fish Pathogenic Weissella ceti Strains WS74 and WS105.</title>
        <authorList>
            <person name="Figueiredo H.C."/>
            <person name="Leal C.A."/>
            <person name="Dorella F.A."/>
            <person name="Carvalho A.F."/>
            <person name="Soares S.C."/>
            <person name="Pereira F.L."/>
            <person name="Azevedo V.A."/>
        </authorList>
    </citation>
    <scope>NUCLEOTIDE SEQUENCE [LARGE SCALE GENOMIC DNA]</scope>
    <source>
        <strain evidence="3 4">WS74</strain>
    </source>
</reference>
<keyword evidence="4" id="KW-1185">Reference proteome</keyword>
<dbReference type="KEGG" id="wci:WS105_1317"/>
<evidence type="ECO:0000256" key="2">
    <source>
        <dbReference type="SAM" id="Phobius"/>
    </source>
</evidence>